<feature type="transmembrane region" description="Helical" evidence="2">
    <location>
        <begin position="1912"/>
        <end position="1936"/>
    </location>
</feature>
<name>A0A0L0DKV6_THETB</name>
<accession>A0A0L0DKV6</accession>
<feature type="transmembrane region" description="Helical" evidence="2">
    <location>
        <begin position="881"/>
        <end position="899"/>
    </location>
</feature>
<evidence type="ECO:0000256" key="2">
    <source>
        <dbReference type="SAM" id="Phobius"/>
    </source>
</evidence>
<feature type="transmembrane region" description="Helical" evidence="2">
    <location>
        <begin position="526"/>
        <end position="547"/>
    </location>
</feature>
<dbReference type="Proteomes" id="UP000054408">
    <property type="component" value="Unassembled WGS sequence"/>
</dbReference>
<evidence type="ECO:0000313" key="4">
    <source>
        <dbReference type="Proteomes" id="UP000054408"/>
    </source>
</evidence>
<dbReference type="OrthoDB" id="538624at2759"/>
<feature type="transmembrane region" description="Helical" evidence="2">
    <location>
        <begin position="906"/>
        <end position="926"/>
    </location>
</feature>
<feature type="compositionally biased region" description="Basic residues" evidence="1">
    <location>
        <begin position="2093"/>
        <end position="2114"/>
    </location>
</feature>
<feature type="transmembrane region" description="Helical" evidence="2">
    <location>
        <begin position="552"/>
        <end position="573"/>
    </location>
</feature>
<keyword evidence="2" id="KW-0472">Membrane</keyword>
<keyword evidence="2" id="KW-1133">Transmembrane helix</keyword>
<dbReference type="InterPro" id="IPR006626">
    <property type="entry name" value="PbH1"/>
</dbReference>
<feature type="transmembrane region" description="Helical" evidence="2">
    <location>
        <begin position="1668"/>
        <end position="1689"/>
    </location>
</feature>
<reference evidence="3 4" key="1">
    <citation type="submission" date="2010-05" db="EMBL/GenBank/DDBJ databases">
        <title>The Genome Sequence of Thecamonas trahens ATCC 50062.</title>
        <authorList>
            <consortium name="The Broad Institute Genome Sequencing Platform"/>
            <person name="Russ C."/>
            <person name="Cuomo C."/>
            <person name="Shea T."/>
            <person name="Young S.K."/>
            <person name="Zeng Q."/>
            <person name="Koehrsen M."/>
            <person name="Haas B."/>
            <person name="Borodovsky M."/>
            <person name="Guigo R."/>
            <person name="Alvarado L."/>
            <person name="Berlin A."/>
            <person name="Bochicchio J."/>
            <person name="Borenstein D."/>
            <person name="Chapman S."/>
            <person name="Chen Z."/>
            <person name="Freedman E."/>
            <person name="Gellesch M."/>
            <person name="Goldberg J."/>
            <person name="Griggs A."/>
            <person name="Gujja S."/>
            <person name="Heilman E."/>
            <person name="Heiman D."/>
            <person name="Hepburn T."/>
            <person name="Howarth C."/>
            <person name="Jen D."/>
            <person name="Larson L."/>
            <person name="Mehta T."/>
            <person name="Park D."/>
            <person name="Pearson M."/>
            <person name="Roberts A."/>
            <person name="Saif S."/>
            <person name="Shenoy N."/>
            <person name="Sisk P."/>
            <person name="Stolte C."/>
            <person name="Sykes S."/>
            <person name="Thomson T."/>
            <person name="Walk T."/>
            <person name="White J."/>
            <person name="Yandava C."/>
            <person name="Burger G."/>
            <person name="Gray M.W."/>
            <person name="Holland P.W.H."/>
            <person name="King N."/>
            <person name="Lang F.B.F."/>
            <person name="Roger A.J."/>
            <person name="Ruiz-Trillo I."/>
            <person name="Lander E."/>
            <person name="Nusbaum C."/>
        </authorList>
    </citation>
    <scope>NUCLEOTIDE SEQUENCE [LARGE SCALE GENOMIC DNA]</scope>
    <source>
        <strain evidence="3 4">ATCC 50062</strain>
    </source>
</reference>
<feature type="transmembrane region" description="Helical" evidence="2">
    <location>
        <begin position="768"/>
        <end position="791"/>
    </location>
</feature>
<evidence type="ECO:0000313" key="3">
    <source>
        <dbReference type="EMBL" id="KNC52865.1"/>
    </source>
</evidence>
<dbReference type="InterPro" id="IPR011050">
    <property type="entry name" value="Pectin_lyase_fold/virulence"/>
</dbReference>
<feature type="transmembrane region" description="Helical" evidence="2">
    <location>
        <begin position="1956"/>
        <end position="1978"/>
    </location>
</feature>
<keyword evidence="2" id="KW-0812">Transmembrane</keyword>
<feature type="transmembrane region" description="Helical" evidence="2">
    <location>
        <begin position="616"/>
        <end position="637"/>
    </location>
</feature>
<dbReference type="SUPFAM" id="SSF51126">
    <property type="entry name" value="Pectin lyase-like"/>
    <property type="match status" value="2"/>
</dbReference>
<dbReference type="RefSeq" id="XP_013755012.1">
    <property type="nucleotide sequence ID" value="XM_013899558.1"/>
</dbReference>
<keyword evidence="4" id="KW-1185">Reference proteome</keyword>
<sequence length="2114" mass="219126">MKLTPKADGWNVTDLTMTRGGSLTASYQLGGCVYALSGSVVSFERVHFVDCQLDGIALPKYMGGALATTGVGTSVEMVDVEMRGCRAGGVANGEGGALSIGQDTTLTAGGIKITNSSSGGTGGGLWSNAATVNIVGAGAVVANCSAALNGGGLRIQWTSTWAVSAPLTVSGNIAGALGGGISLSGLACAGSLAGAIVTGNTAGECGGGIHWTVKAPMTLVNGVVSGNRAANGSGICFHDFRPSTGVRIIDSVVSGNEASGYGGGVYFGMGVGSPDGAPGTVDTAGTRSCGNFGALAHGVDVWCGGASRMINPIVGGCTPGAMRLKRTRATPEVPDFVASGTYSLDMPVYQSPDEAYPAQTVLIPCTVVDARTLEFVSVESNHTGYHELKLAVGGSASRVRLTSLITYVEHQCFDEGTVWYGQRCQDCSKFKGAFCPGGTRFWPRAGYWSADEAQPPTQCRLKAACPGAMGDNNVYPARVDEGGRRLTTQCSSGYADAFCSTCKVGYYQEYGVCRACGSSASVETEMALMLVVAGGYFVVVLVGLFWLSPRSLVGVVAVVLAVQQMVIVAKVALQQVAESTKSEVVPTIVRVLSILNFEIQVVKPGCAISAMSFVSLYFGTLLVVCAAGIGFLVVVWLRTRVCGSGSQLQLARQAPVSQSVLDLVEAERRGAGRHGPRAERNSISIVSERLTAIDTASTRSDSTVSSGSLVSALYVRSRLKHSLVILGALAYLQIALRSVQALHCVRAGDGELRLKVELRVVCYSGAHMQAAVVAWGVMAGYCVGFPVWIGVTGVQTLRKVKGLHAAVIDLALQSYGLLLRGLKPTYFWFRAVQVAATLSFIAETVTIAEDGMRMFACAMNFVGVTAIVVVLNPFVGWLHTWLAVGTGVAGTGQLLYFLFAENSGLFAVGAIVSGAVFAVLAGIGLWRRRRERGKGERMIAPARGGDGTESPLVLASLPSQLGVVDEESPATSDTDDVEVLDASLASSSSSSSLGSTVNLVITSANVSRADNVAVGLGTTSESQSRSGDHGMGSKTMSLTLAGAGAGSTVIDCGFPDMPIMTFAPMADGWNVTDLTLRRGGSLAATYSSGGCVHAMSASVVTFERVHFEDCVLDGGLASYQGGAMMTNGAGGVVTLNDVVVRNTRAGGSAPGEGGGIAVGQDTTLVANGLRVEGCSASDAGGGIWANAATVNVIGAGLTLVGNTAAKVGGGMVIKWTTTVSVTAALNVTSNSAVRAVDSVVSDNVATGYGGGVYFGGSGIATIERVAVVDNTAMMQGSGVFVGRDMSPSILACNISRNLAPTGAGFAIADGAPGTVDTAGTRSCGNFGALAHGVDVWCGGASRMINPIVGGCTPGAYCRRSDGACPLSGSTCMSACPGGWDGPRCTVKTNCASDPGEGVCTSCAPGFDVVTSLDARYGTCVVAASPPPSPSFPAPPPFPSPPPPMRAKEPQPVVWTLSPSVSPYAGGIRMRLKRTRATPEVPDFVVSGTYSLDMPVYQSPDEAYPAQTVSIPCTVVDARTLEFVSVESNHTGYHELKLAVGGSASRVRLTSLITYVEHQCFDEGTVWYGQRCQDCSKFKGAFCPGGTRFWPRAGYWSADEAQPPTQCRLKAACPGAMGDNNVYPARVDEGGRRLTTQCSSGYADAFCSTCKFRVVKPGCAISAMSFVSLYFGTLLVVCAAGIGFLVVVWLRTRVCGSGSQLQLARQAPVSQSVLDLVEAERRGAGRHGPRAERNSISIVSERLTAIDTASTRSDSTVSGGSLVSALYVRSRLKHSLVILGALAYLQIALRSVQALHCVRAGDGELRLKVELRVVCYSGAHMQAAVVAWGVMAGYCVGFPVWIGVTGVQTLRKVKGLHAAVIDLALQSYGLLLRGLKPTYFWFRAVQVAATLSFIAETVTIAEDGMRMFACAMNFVGVTAIVVVLNPFVGWLHTWLAVGTGVAGTGQLLYFLFAENSGLFAVGAIVSGAVFAVLAGIGLWRRRRERGKGERMIAPARGGDGTESPLVLASLPSQLGVVDEESPATSDTDDVEVLDASLASSSSSLGSTVNLVITSANVSRADNVAVGLGTTSESQSRSGDHGMGSKTMSFERLPARRRTATGRSRLRTTTPRLRRK</sequence>
<gene>
    <name evidence="3" type="ORF">AMSG_12226</name>
</gene>
<proteinExistence type="predicted"/>
<feature type="region of interest" description="Disordered" evidence="1">
    <location>
        <begin position="1425"/>
        <end position="1444"/>
    </location>
</feature>
<dbReference type="OMA" id="YWSADEA"/>
<dbReference type="GeneID" id="25570140"/>
<dbReference type="SMART" id="SM00710">
    <property type="entry name" value="PbH1"/>
    <property type="match status" value="11"/>
</dbReference>
<feature type="transmembrane region" description="Helical" evidence="2">
    <location>
        <begin position="828"/>
        <end position="848"/>
    </location>
</feature>
<feature type="transmembrane region" description="Helical" evidence="2">
    <location>
        <begin position="855"/>
        <end position="875"/>
    </location>
</feature>
<organism evidence="3 4">
    <name type="scientific">Thecamonas trahens ATCC 50062</name>
    <dbReference type="NCBI Taxonomy" id="461836"/>
    <lineage>
        <taxon>Eukaryota</taxon>
        <taxon>Apusozoa</taxon>
        <taxon>Apusomonadida</taxon>
        <taxon>Apusomonadidae</taxon>
        <taxon>Thecamonas</taxon>
    </lineage>
</organism>
<feature type="region of interest" description="Disordered" evidence="1">
    <location>
        <begin position="2067"/>
        <end position="2114"/>
    </location>
</feature>
<evidence type="ECO:0000256" key="1">
    <source>
        <dbReference type="SAM" id="MobiDB-lite"/>
    </source>
</evidence>
<dbReference type="EMBL" id="GL349476">
    <property type="protein sequence ID" value="KNC52865.1"/>
    <property type="molecule type" value="Genomic_DNA"/>
</dbReference>
<feature type="transmembrane region" description="Helical" evidence="2">
    <location>
        <begin position="1880"/>
        <end position="1900"/>
    </location>
</feature>
<dbReference type="PANTHER" id="PTHR11319">
    <property type="entry name" value="G PROTEIN-COUPLED RECEPTOR-RELATED"/>
    <property type="match status" value="1"/>
</dbReference>
<feature type="transmembrane region" description="Helical" evidence="2">
    <location>
        <begin position="1820"/>
        <end position="1843"/>
    </location>
</feature>
<dbReference type="PANTHER" id="PTHR11319:SF35">
    <property type="entry name" value="OUTER MEMBRANE PROTEIN PMPC-RELATED"/>
    <property type="match status" value="1"/>
</dbReference>
<protein>
    <recommendedName>
        <fullName evidence="5">Right handed beta helix domain-containing protein</fullName>
    </recommendedName>
</protein>
<evidence type="ECO:0008006" key="5">
    <source>
        <dbReference type="Google" id="ProtNLM"/>
    </source>
</evidence>